<dbReference type="GO" id="GO:0006518">
    <property type="term" value="P:peptide metabolic process"/>
    <property type="evidence" value="ECO:0007669"/>
    <property type="project" value="TreeGrafter"/>
</dbReference>
<evidence type="ECO:0000256" key="8">
    <source>
        <dbReference type="RuleBase" id="RU003435"/>
    </source>
</evidence>
<keyword evidence="4 8" id="KW-0378">Hydrolase</keyword>
<evidence type="ECO:0000313" key="10">
    <source>
        <dbReference type="EMBL" id="KZT01745.1"/>
    </source>
</evidence>
<dbReference type="AlphaFoldDB" id="A0A165BVV6"/>
<evidence type="ECO:0000313" key="11">
    <source>
        <dbReference type="Proteomes" id="UP000076871"/>
    </source>
</evidence>
<gene>
    <name evidence="10" type="ORF">LAESUDRAFT_763484</name>
</gene>
<evidence type="ECO:0000259" key="9">
    <source>
        <dbReference type="Pfam" id="PF01432"/>
    </source>
</evidence>
<keyword evidence="5 8" id="KW-0862">Zinc</keyword>
<dbReference type="InterPro" id="IPR024079">
    <property type="entry name" value="MetalloPept_cat_dom_sf"/>
</dbReference>
<dbReference type="InterPro" id="IPR001567">
    <property type="entry name" value="Pept_M3A_M3B_dom"/>
</dbReference>
<organism evidence="10 11">
    <name type="scientific">Laetiporus sulphureus 93-53</name>
    <dbReference type="NCBI Taxonomy" id="1314785"/>
    <lineage>
        <taxon>Eukaryota</taxon>
        <taxon>Fungi</taxon>
        <taxon>Dikarya</taxon>
        <taxon>Basidiomycota</taxon>
        <taxon>Agaricomycotina</taxon>
        <taxon>Agaricomycetes</taxon>
        <taxon>Polyporales</taxon>
        <taxon>Laetiporus</taxon>
    </lineage>
</organism>
<dbReference type="EMBL" id="KV427660">
    <property type="protein sequence ID" value="KZT01745.1"/>
    <property type="molecule type" value="Genomic_DNA"/>
</dbReference>
<accession>A0A165BVV6</accession>
<evidence type="ECO:0000256" key="4">
    <source>
        <dbReference type="ARBA" id="ARBA00022801"/>
    </source>
</evidence>
<evidence type="ECO:0000256" key="6">
    <source>
        <dbReference type="ARBA" id="ARBA00023049"/>
    </source>
</evidence>
<dbReference type="Gene3D" id="3.40.390.10">
    <property type="entry name" value="Collagenase (Catalytic Domain)"/>
    <property type="match status" value="1"/>
</dbReference>
<proteinExistence type="inferred from homology"/>
<sequence>MSARPRIPFLLTSIASSPKQGTLLAIVWSRERLSAAISYISRAARCRFLDRLHLYWLTTNAVMASLTPPQSPPSWTHSAEQFLELTKDVIAKDRVRRTGLQRRLLLIVTFHAGPATGEKERVVLLKLKEEEHAANTYPSDGNFYTWDYWYYHRVLLERSLKLDDEMVKEHCPVSAVVPTILEIYQNLLGVWFVEINGETWHPVCGMGEDANDESRFVGYCYLDLFPRESKYFQLAVWPLLPGFMCPDGMRSYSLAAMVANLAKPTPTIPALMPHNDVVTFFHDIGHVFHELLSRTRFSTFHGTSMGGDFVEAPSQMLQNWCFEPAVLERMSSHYKTKQPLSRDLIDKIIKR</sequence>
<comment type="function">
    <text evidence="7">Cleaves proteins, imported into the mitochondrion, to their mature size. While most mitochondrial precursor proteins are processed to the mature form in one step by mitochondrial processing peptidase (MPP), the sequential cleavage by MIP of an octapeptide after initial processing by MPP is a required step for a subgroup of nuclear-encoded precursor proteins destined for the matrix or the inner membrane.</text>
</comment>
<evidence type="ECO:0000256" key="2">
    <source>
        <dbReference type="ARBA" id="ARBA00022670"/>
    </source>
</evidence>
<protein>
    <submittedName>
        <fullName evidence="10">Zincin</fullName>
    </submittedName>
</protein>
<dbReference type="GO" id="GO:0006508">
    <property type="term" value="P:proteolysis"/>
    <property type="evidence" value="ECO:0007669"/>
    <property type="project" value="UniProtKB-KW"/>
</dbReference>
<keyword evidence="6 8" id="KW-0482">Metalloprotease</keyword>
<dbReference type="OrthoDB" id="534666at2759"/>
<evidence type="ECO:0000256" key="1">
    <source>
        <dbReference type="ARBA" id="ARBA00006040"/>
    </source>
</evidence>
<evidence type="ECO:0000256" key="7">
    <source>
        <dbReference type="ARBA" id="ARBA00025208"/>
    </source>
</evidence>
<dbReference type="Proteomes" id="UP000076871">
    <property type="component" value="Unassembled WGS sequence"/>
</dbReference>
<evidence type="ECO:0000256" key="3">
    <source>
        <dbReference type="ARBA" id="ARBA00022723"/>
    </source>
</evidence>
<feature type="domain" description="Peptidase M3A/M3B catalytic" evidence="9">
    <location>
        <begin position="117"/>
        <end position="350"/>
    </location>
</feature>
<dbReference type="PANTHER" id="PTHR11804:SF84">
    <property type="entry name" value="SACCHAROLYSIN"/>
    <property type="match status" value="1"/>
</dbReference>
<dbReference type="RefSeq" id="XP_040759485.1">
    <property type="nucleotide sequence ID" value="XM_040913268.1"/>
</dbReference>
<dbReference type="GO" id="GO:0046872">
    <property type="term" value="F:metal ion binding"/>
    <property type="evidence" value="ECO:0007669"/>
    <property type="project" value="UniProtKB-UniRule"/>
</dbReference>
<dbReference type="PANTHER" id="PTHR11804">
    <property type="entry name" value="PROTEASE M3 THIMET OLIGOPEPTIDASE-RELATED"/>
    <property type="match status" value="1"/>
</dbReference>
<dbReference type="GO" id="GO:0004222">
    <property type="term" value="F:metalloendopeptidase activity"/>
    <property type="evidence" value="ECO:0007669"/>
    <property type="project" value="InterPro"/>
</dbReference>
<dbReference type="InterPro" id="IPR024077">
    <property type="entry name" value="Neurolysin/TOP_dom2"/>
</dbReference>
<dbReference type="InterPro" id="IPR045090">
    <property type="entry name" value="Pept_M3A_M3B"/>
</dbReference>
<dbReference type="Pfam" id="PF01432">
    <property type="entry name" value="Peptidase_M3"/>
    <property type="match status" value="1"/>
</dbReference>
<comment type="similarity">
    <text evidence="1 8">Belongs to the peptidase M3 family.</text>
</comment>
<evidence type="ECO:0000256" key="5">
    <source>
        <dbReference type="ARBA" id="ARBA00022833"/>
    </source>
</evidence>
<dbReference type="GeneID" id="63830296"/>
<keyword evidence="11" id="KW-1185">Reference proteome</keyword>
<dbReference type="SUPFAM" id="SSF55486">
    <property type="entry name" value="Metalloproteases ('zincins'), catalytic domain"/>
    <property type="match status" value="1"/>
</dbReference>
<dbReference type="InParanoid" id="A0A165BVV6"/>
<name>A0A165BVV6_9APHY</name>
<keyword evidence="3 8" id="KW-0479">Metal-binding</keyword>
<comment type="cofactor">
    <cofactor evidence="8">
        <name>Zn(2+)</name>
        <dbReference type="ChEBI" id="CHEBI:29105"/>
    </cofactor>
    <text evidence="8">Binds 1 zinc ion.</text>
</comment>
<dbReference type="GO" id="GO:0005758">
    <property type="term" value="C:mitochondrial intermembrane space"/>
    <property type="evidence" value="ECO:0007669"/>
    <property type="project" value="TreeGrafter"/>
</dbReference>
<reference evidence="10 11" key="1">
    <citation type="journal article" date="2016" name="Mol. Biol. Evol.">
        <title>Comparative Genomics of Early-Diverging Mushroom-Forming Fungi Provides Insights into the Origins of Lignocellulose Decay Capabilities.</title>
        <authorList>
            <person name="Nagy L.G."/>
            <person name="Riley R."/>
            <person name="Tritt A."/>
            <person name="Adam C."/>
            <person name="Daum C."/>
            <person name="Floudas D."/>
            <person name="Sun H."/>
            <person name="Yadav J.S."/>
            <person name="Pangilinan J."/>
            <person name="Larsson K.H."/>
            <person name="Matsuura K."/>
            <person name="Barry K."/>
            <person name="Labutti K."/>
            <person name="Kuo R."/>
            <person name="Ohm R.A."/>
            <person name="Bhattacharya S.S."/>
            <person name="Shirouzu T."/>
            <person name="Yoshinaga Y."/>
            <person name="Martin F.M."/>
            <person name="Grigoriev I.V."/>
            <person name="Hibbett D.S."/>
        </authorList>
    </citation>
    <scope>NUCLEOTIDE SEQUENCE [LARGE SCALE GENOMIC DNA]</scope>
    <source>
        <strain evidence="10 11">93-53</strain>
    </source>
</reference>
<keyword evidence="2 8" id="KW-0645">Protease</keyword>
<dbReference type="Gene3D" id="1.10.1370.10">
    <property type="entry name" value="Neurolysin, domain 3"/>
    <property type="match status" value="1"/>
</dbReference>